<evidence type="ECO:0000256" key="1">
    <source>
        <dbReference type="SAM" id="MobiDB-lite"/>
    </source>
</evidence>
<reference evidence="2" key="2">
    <citation type="submission" date="2022-01" db="EMBL/GenBank/DDBJ databases">
        <authorList>
            <person name="Yamashiro T."/>
            <person name="Shiraishi A."/>
            <person name="Satake H."/>
            <person name="Nakayama K."/>
        </authorList>
    </citation>
    <scope>NUCLEOTIDE SEQUENCE</scope>
</reference>
<evidence type="ECO:0000313" key="3">
    <source>
        <dbReference type="Proteomes" id="UP001151760"/>
    </source>
</evidence>
<proteinExistence type="predicted"/>
<dbReference type="EMBL" id="BQNB010021720">
    <property type="protein sequence ID" value="GJU09348.1"/>
    <property type="molecule type" value="Genomic_DNA"/>
</dbReference>
<feature type="compositionally biased region" description="Basic and acidic residues" evidence="1">
    <location>
        <begin position="61"/>
        <end position="73"/>
    </location>
</feature>
<organism evidence="2 3">
    <name type="scientific">Tanacetum coccineum</name>
    <dbReference type="NCBI Taxonomy" id="301880"/>
    <lineage>
        <taxon>Eukaryota</taxon>
        <taxon>Viridiplantae</taxon>
        <taxon>Streptophyta</taxon>
        <taxon>Embryophyta</taxon>
        <taxon>Tracheophyta</taxon>
        <taxon>Spermatophyta</taxon>
        <taxon>Magnoliopsida</taxon>
        <taxon>eudicotyledons</taxon>
        <taxon>Gunneridae</taxon>
        <taxon>Pentapetalae</taxon>
        <taxon>asterids</taxon>
        <taxon>campanulids</taxon>
        <taxon>Asterales</taxon>
        <taxon>Asteraceae</taxon>
        <taxon>Asteroideae</taxon>
        <taxon>Anthemideae</taxon>
        <taxon>Anthemidinae</taxon>
        <taxon>Tanacetum</taxon>
    </lineage>
</organism>
<accession>A0ABQ5JCW9</accession>
<protein>
    <submittedName>
        <fullName evidence="2">Uncharacterized protein</fullName>
    </submittedName>
</protein>
<name>A0ABQ5JCW9_9ASTR</name>
<evidence type="ECO:0000313" key="2">
    <source>
        <dbReference type="EMBL" id="GJU09348.1"/>
    </source>
</evidence>
<reference evidence="2" key="1">
    <citation type="journal article" date="2022" name="Int. J. Mol. Sci.">
        <title>Draft Genome of Tanacetum Coccineum: Genomic Comparison of Closely Related Tanacetum-Family Plants.</title>
        <authorList>
            <person name="Yamashiro T."/>
            <person name="Shiraishi A."/>
            <person name="Nakayama K."/>
            <person name="Satake H."/>
        </authorList>
    </citation>
    <scope>NUCLEOTIDE SEQUENCE</scope>
</reference>
<feature type="compositionally biased region" description="Pro residues" evidence="1">
    <location>
        <begin position="30"/>
        <end position="40"/>
    </location>
</feature>
<gene>
    <name evidence="2" type="ORF">Tco_1131744</name>
</gene>
<keyword evidence="3" id="KW-1185">Reference proteome</keyword>
<comment type="caution">
    <text evidence="2">The sequence shown here is derived from an EMBL/GenBank/DDBJ whole genome shotgun (WGS) entry which is preliminary data.</text>
</comment>
<sequence>MVLNRHPYSTGFGLRKQDDMVQQKGLPELDAPPPPRPPHPSQHHHHRCHHQMTHYHNCLIHRQDGEASADRADPSLVPLAPPQKLTGISMARN</sequence>
<feature type="region of interest" description="Disordered" evidence="1">
    <location>
        <begin position="1"/>
        <end position="93"/>
    </location>
</feature>
<feature type="compositionally biased region" description="Basic residues" evidence="1">
    <location>
        <begin position="41"/>
        <end position="53"/>
    </location>
</feature>
<dbReference type="Proteomes" id="UP001151760">
    <property type="component" value="Unassembled WGS sequence"/>
</dbReference>